<name>A0ABY6HYM4_9ARCH</name>
<dbReference type="PROSITE" id="PS50110">
    <property type="entry name" value="RESPONSE_REGULATORY"/>
    <property type="match status" value="1"/>
</dbReference>
<gene>
    <name evidence="3" type="ORF">NEF87_004800</name>
</gene>
<dbReference type="PANTHER" id="PTHR44591:SF3">
    <property type="entry name" value="RESPONSE REGULATORY DOMAIN-CONTAINING PROTEIN"/>
    <property type="match status" value="1"/>
</dbReference>
<keyword evidence="3" id="KW-0378">Hydrolase</keyword>
<reference evidence="3" key="1">
    <citation type="submission" date="2022-09" db="EMBL/GenBank/DDBJ databases">
        <title>Actin cytoskeleton and complex cell architecture in an #Asgard archaeon.</title>
        <authorList>
            <person name="Ponce Toledo R.I."/>
            <person name="Schleper C."/>
            <person name="Rodrigues Oliveira T."/>
            <person name="Wollweber F."/>
            <person name="Xu J."/>
            <person name="Rittmann S."/>
            <person name="Klingl A."/>
            <person name="Pilhofer M."/>
        </authorList>
    </citation>
    <scope>NUCLEOTIDE SEQUENCE</scope>
    <source>
        <strain evidence="3">B-35</strain>
    </source>
</reference>
<organism evidence="3 4">
    <name type="scientific">Candidatus Lokiarchaeum ossiferum</name>
    <dbReference type="NCBI Taxonomy" id="2951803"/>
    <lineage>
        <taxon>Archaea</taxon>
        <taxon>Promethearchaeati</taxon>
        <taxon>Promethearchaeota</taxon>
        <taxon>Promethearchaeia</taxon>
        <taxon>Promethearchaeales</taxon>
        <taxon>Promethearchaeaceae</taxon>
        <taxon>Candidatus Lokiarchaeum</taxon>
    </lineage>
</organism>
<proteinExistence type="predicted"/>
<protein>
    <submittedName>
        <fullName evidence="3">Protein-glutamate methylesterase/protein-glutamine glutaminase</fullName>
        <ecNumber evidence="3">3.5.1.44</ecNumber>
    </submittedName>
</protein>
<evidence type="ECO:0000259" key="2">
    <source>
        <dbReference type="PROSITE" id="PS50110"/>
    </source>
</evidence>
<dbReference type="EMBL" id="CP104013">
    <property type="protein sequence ID" value="UYP48515.1"/>
    <property type="molecule type" value="Genomic_DNA"/>
</dbReference>
<evidence type="ECO:0000313" key="4">
    <source>
        <dbReference type="Proteomes" id="UP001208689"/>
    </source>
</evidence>
<dbReference type="GO" id="GO:0050568">
    <property type="term" value="F:protein-glutamine glutaminase activity"/>
    <property type="evidence" value="ECO:0007669"/>
    <property type="project" value="UniProtKB-EC"/>
</dbReference>
<keyword evidence="4" id="KW-1185">Reference proteome</keyword>
<dbReference type="Gene3D" id="3.40.50.2300">
    <property type="match status" value="1"/>
</dbReference>
<sequence length="149" mass="16661">MSFVCVNKMVSTRKILIVEDDFITSKGLEALLDEIGYIPLKTVSTGVEALEAVKELNPDVVLMDMFIKGNMNGLDTALKIVNNHAVPIIFTTAFKNSEMFKKIEETGLFDYVLKPYTDGNEIIKAIESHFTEAETLHYSNVVKSPDQNL</sequence>
<accession>A0ABY6HYM4</accession>
<dbReference type="SMART" id="SM00448">
    <property type="entry name" value="REC"/>
    <property type="match status" value="1"/>
</dbReference>
<dbReference type="InterPro" id="IPR050595">
    <property type="entry name" value="Bact_response_regulator"/>
</dbReference>
<keyword evidence="1" id="KW-0597">Phosphoprotein</keyword>
<dbReference type="InterPro" id="IPR001789">
    <property type="entry name" value="Sig_transdc_resp-reg_receiver"/>
</dbReference>
<feature type="domain" description="Response regulatory" evidence="2">
    <location>
        <begin position="14"/>
        <end position="129"/>
    </location>
</feature>
<dbReference type="Proteomes" id="UP001208689">
    <property type="component" value="Chromosome"/>
</dbReference>
<dbReference type="Pfam" id="PF00072">
    <property type="entry name" value="Response_reg"/>
    <property type="match status" value="1"/>
</dbReference>
<evidence type="ECO:0000313" key="3">
    <source>
        <dbReference type="EMBL" id="UYP48515.1"/>
    </source>
</evidence>
<dbReference type="EC" id="3.5.1.44" evidence="3"/>
<dbReference type="SUPFAM" id="SSF52172">
    <property type="entry name" value="CheY-like"/>
    <property type="match status" value="1"/>
</dbReference>
<dbReference type="PANTHER" id="PTHR44591">
    <property type="entry name" value="STRESS RESPONSE REGULATOR PROTEIN 1"/>
    <property type="match status" value="1"/>
</dbReference>
<evidence type="ECO:0000256" key="1">
    <source>
        <dbReference type="ARBA" id="ARBA00022553"/>
    </source>
</evidence>
<dbReference type="InterPro" id="IPR011006">
    <property type="entry name" value="CheY-like_superfamily"/>
</dbReference>